<dbReference type="OrthoDB" id="4883227at2"/>
<keyword evidence="2" id="KW-1133">Transmembrane helix</keyword>
<evidence type="ECO:0000256" key="1">
    <source>
        <dbReference type="SAM" id="MobiDB-lite"/>
    </source>
</evidence>
<dbReference type="RefSeq" id="WP_071895020.1">
    <property type="nucleotide sequence ID" value="NZ_CP018135.1"/>
</dbReference>
<feature type="compositionally biased region" description="Low complexity" evidence="1">
    <location>
        <begin position="148"/>
        <end position="165"/>
    </location>
</feature>
<feature type="transmembrane region" description="Helical" evidence="2">
    <location>
        <begin position="42"/>
        <end position="63"/>
    </location>
</feature>
<keyword evidence="2" id="KW-0812">Transmembrane</keyword>
<keyword evidence="4" id="KW-1185">Reference proteome</keyword>
<dbReference type="STRING" id="556325.BHE16_11765"/>
<organism evidence="3 4">
    <name type="scientific">Neomicrococcus aestuarii</name>
    <dbReference type="NCBI Taxonomy" id="556325"/>
    <lineage>
        <taxon>Bacteria</taxon>
        <taxon>Bacillati</taxon>
        <taxon>Actinomycetota</taxon>
        <taxon>Actinomycetes</taxon>
        <taxon>Micrococcales</taxon>
        <taxon>Micrococcaceae</taxon>
        <taxon>Neomicrococcus</taxon>
    </lineage>
</organism>
<dbReference type="Proteomes" id="UP000183530">
    <property type="component" value="Chromosome"/>
</dbReference>
<proteinExistence type="predicted"/>
<keyword evidence="2" id="KW-0472">Membrane</keyword>
<evidence type="ECO:0000313" key="3">
    <source>
        <dbReference type="EMBL" id="APF41551.1"/>
    </source>
</evidence>
<sequence>MADQAPLKINYGRLAVAAVGLLAFVTMLVAGILALAGKGTGGLSFSMLLIVFASFVGLRALALRARQRRAMERVQQAFADAMNPHFDNSIDEDDRPRLAIASDYKGPSRPFDAQAVEPAEGTATNSSSRGTAHALTGAQLAAEEEAAEASSSSQKSTQDSTLTSKLAREEWEPVNVPKPLYTEAPVIKRDVAEPLPKSEEKKATPGAPSIRQSEDLARVVHRAGTDALIQGYAESLETGRIDIDKVLRRRRA</sequence>
<reference evidence="3 4" key="1">
    <citation type="submission" date="2016-11" db="EMBL/GenBank/DDBJ databases">
        <title>Genome sequencing of Zhihengliuella aestuarii B18 antagonistic to Plasmodiophora brassicae.</title>
        <authorList>
            <person name="Luo Y."/>
        </authorList>
    </citation>
    <scope>NUCLEOTIDE SEQUENCE [LARGE SCALE GENOMIC DNA]</scope>
    <source>
        <strain evidence="3 4">B18</strain>
    </source>
</reference>
<feature type="transmembrane region" description="Helical" evidence="2">
    <location>
        <begin position="12"/>
        <end position="36"/>
    </location>
</feature>
<name>A0A1L2ZRC2_9MICC</name>
<dbReference type="AlphaFoldDB" id="A0A1L2ZRC2"/>
<evidence type="ECO:0000256" key="2">
    <source>
        <dbReference type="SAM" id="Phobius"/>
    </source>
</evidence>
<feature type="region of interest" description="Disordered" evidence="1">
    <location>
        <begin position="191"/>
        <end position="215"/>
    </location>
</feature>
<gene>
    <name evidence="3" type="ORF">BHE16_11765</name>
</gene>
<evidence type="ECO:0000313" key="4">
    <source>
        <dbReference type="Proteomes" id="UP000183530"/>
    </source>
</evidence>
<accession>A0A1L2ZRC2</accession>
<feature type="compositionally biased region" description="Basic and acidic residues" evidence="1">
    <location>
        <begin position="191"/>
        <end position="203"/>
    </location>
</feature>
<dbReference type="EMBL" id="CP018135">
    <property type="protein sequence ID" value="APF41551.1"/>
    <property type="molecule type" value="Genomic_DNA"/>
</dbReference>
<feature type="region of interest" description="Disordered" evidence="1">
    <location>
        <begin position="117"/>
        <end position="170"/>
    </location>
</feature>
<dbReference type="KEGG" id="nae:BHE16_11765"/>
<protein>
    <submittedName>
        <fullName evidence="3">Uncharacterized protein</fullName>
    </submittedName>
</protein>